<name>A0AAW1WU29_RUBAR</name>
<comment type="caution">
    <text evidence="1">The sequence shown here is derived from an EMBL/GenBank/DDBJ whole genome shotgun (WGS) entry which is preliminary data.</text>
</comment>
<protein>
    <submittedName>
        <fullName evidence="1">Uncharacterized protein</fullName>
    </submittedName>
</protein>
<evidence type="ECO:0000313" key="1">
    <source>
        <dbReference type="EMBL" id="KAK9927209.1"/>
    </source>
</evidence>
<evidence type="ECO:0000313" key="2">
    <source>
        <dbReference type="Proteomes" id="UP001457282"/>
    </source>
</evidence>
<organism evidence="1 2">
    <name type="scientific">Rubus argutus</name>
    <name type="common">Southern blackberry</name>
    <dbReference type="NCBI Taxonomy" id="59490"/>
    <lineage>
        <taxon>Eukaryota</taxon>
        <taxon>Viridiplantae</taxon>
        <taxon>Streptophyta</taxon>
        <taxon>Embryophyta</taxon>
        <taxon>Tracheophyta</taxon>
        <taxon>Spermatophyta</taxon>
        <taxon>Magnoliopsida</taxon>
        <taxon>eudicotyledons</taxon>
        <taxon>Gunneridae</taxon>
        <taxon>Pentapetalae</taxon>
        <taxon>rosids</taxon>
        <taxon>fabids</taxon>
        <taxon>Rosales</taxon>
        <taxon>Rosaceae</taxon>
        <taxon>Rosoideae</taxon>
        <taxon>Rosoideae incertae sedis</taxon>
        <taxon>Rubus</taxon>
    </lineage>
</organism>
<dbReference type="InterPro" id="IPR036612">
    <property type="entry name" value="KH_dom_type_1_sf"/>
</dbReference>
<dbReference type="AlphaFoldDB" id="A0AAW1WU29"/>
<reference evidence="1 2" key="1">
    <citation type="journal article" date="2023" name="G3 (Bethesda)">
        <title>A chromosome-length genome assembly and annotation of blackberry (Rubus argutus, cv. 'Hillquist').</title>
        <authorList>
            <person name="Bruna T."/>
            <person name="Aryal R."/>
            <person name="Dudchenko O."/>
            <person name="Sargent D.J."/>
            <person name="Mead D."/>
            <person name="Buti M."/>
            <person name="Cavallini A."/>
            <person name="Hytonen T."/>
            <person name="Andres J."/>
            <person name="Pham M."/>
            <person name="Weisz D."/>
            <person name="Mascagni F."/>
            <person name="Usai G."/>
            <person name="Natali L."/>
            <person name="Bassil N."/>
            <person name="Fernandez G.E."/>
            <person name="Lomsadze A."/>
            <person name="Armour M."/>
            <person name="Olukolu B."/>
            <person name="Poorten T."/>
            <person name="Britton C."/>
            <person name="Davik J."/>
            <person name="Ashrafi H."/>
            <person name="Aiden E.L."/>
            <person name="Borodovsky M."/>
            <person name="Worthington M."/>
        </authorList>
    </citation>
    <scope>NUCLEOTIDE SEQUENCE [LARGE SCALE GENOMIC DNA]</scope>
    <source>
        <strain evidence="1">PI 553951</strain>
    </source>
</reference>
<gene>
    <name evidence="1" type="ORF">M0R45_024405</name>
</gene>
<keyword evidence="2" id="KW-1185">Reference proteome</keyword>
<sequence>MGESSDDSIQELEGLDESWYVEVEPAFEKHGLSCTLNEDICRMTVFETEYTGDPDMILKGRLALIVLAAGLTTEWVERILSGRVHCDVIRIPIPDGMFRQEFISKYDEFISKFDDIFELHKKWSCLVLYLETSVVVLANTFEDTSRVRCLVQESLLGNIPFEDHVLVK</sequence>
<dbReference type="Gene3D" id="3.30.1370.10">
    <property type="entry name" value="K Homology domain, type 1"/>
    <property type="match status" value="1"/>
</dbReference>
<dbReference type="GO" id="GO:0003723">
    <property type="term" value="F:RNA binding"/>
    <property type="evidence" value="ECO:0007669"/>
    <property type="project" value="InterPro"/>
</dbReference>
<accession>A0AAW1WU29</accession>
<dbReference type="EMBL" id="JBEDUW010000005">
    <property type="protein sequence ID" value="KAK9927209.1"/>
    <property type="molecule type" value="Genomic_DNA"/>
</dbReference>
<proteinExistence type="predicted"/>
<dbReference type="Proteomes" id="UP001457282">
    <property type="component" value="Unassembled WGS sequence"/>
</dbReference>